<feature type="transmembrane region" description="Helical" evidence="2">
    <location>
        <begin position="37"/>
        <end position="56"/>
    </location>
</feature>
<accession>A0A544TBC6</accession>
<evidence type="ECO:0000256" key="1">
    <source>
        <dbReference type="SAM" id="Coils"/>
    </source>
</evidence>
<dbReference type="OrthoDB" id="9832392at2"/>
<sequence>MSNKQLVLDEIKQAQQILLEIKSAENKLTEYRKPVPVSVKNFLFVAFLSILVFSVYRPESGSIWFISVIMIATTLIFLRKTSKKLTEQKLEDNKERINELTKKKKELNHSLDTLNIGPRYLDLKILNKFEHYLRNNLAETLKECAQEYVREIEREERMAELRKIQAKQDELLDEFIRVKENKEPFELEDFKRRKKID</sequence>
<reference evidence="3 4" key="1">
    <citation type="submission" date="2019-05" db="EMBL/GenBank/DDBJ databases">
        <title>Psychrobacillus vulpis sp. nov., a new species isolated from feces of a red fox that inhabits in The Tablas de Daimiel Natural Park, Albacete, Spain.</title>
        <authorList>
            <person name="Rodriguez M."/>
            <person name="Reina J.C."/>
            <person name="Bejar V."/>
            <person name="Llamas I."/>
        </authorList>
    </citation>
    <scope>NUCLEOTIDE SEQUENCE [LARGE SCALE GENOMIC DNA]</scope>
    <source>
        <strain evidence="3 4">NHI-2</strain>
    </source>
</reference>
<keyword evidence="2" id="KW-0472">Membrane</keyword>
<proteinExistence type="predicted"/>
<feature type="transmembrane region" description="Helical" evidence="2">
    <location>
        <begin position="62"/>
        <end position="78"/>
    </location>
</feature>
<keyword evidence="4" id="KW-1185">Reference proteome</keyword>
<evidence type="ECO:0000313" key="4">
    <source>
        <dbReference type="Proteomes" id="UP000318937"/>
    </source>
</evidence>
<dbReference type="AlphaFoldDB" id="A0A544TBC6"/>
<comment type="caution">
    <text evidence="3">The sequence shown here is derived from an EMBL/GenBank/DDBJ whole genome shotgun (WGS) entry which is preliminary data.</text>
</comment>
<evidence type="ECO:0000256" key="2">
    <source>
        <dbReference type="SAM" id="Phobius"/>
    </source>
</evidence>
<keyword evidence="1" id="KW-0175">Coiled coil</keyword>
<dbReference type="EMBL" id="VDGG01000018">
    <property type="protein sequence ID" value="TQR14743.1"/>
    <property type="molecule type" value="Genomic_DNA"/>
</dbReference>
<evidence type="ECO:0000313" key="3">
    <source>
        <dbReference type="EMBL" id="TQR14743.1"/>
    </source>
</evidence>
<protein>
    <submittedName>
        <fullName evidence="3">Uncharacterized protein</fullName>
    </submittedName>
</protein>
<name>A0A544TBC6_9BACI</name>
<dbReference type="RefSeq" id="WP_142607359.1">
    <property type="nucleotide sequence ID" value="NZ_VDGG01000018.1"/>
</dbReference>
<keyword evidence="2" id="KW-1133">Transmembrane helix</keyword>
<gene>
    <name evidence="3" type="ORF">FG383_10505</name>
</gene>
<organism evidence="3 4">
    <name type="scientific">Psychrobacillus soli</name>
    <dbReference type="NCBI Taxonomy" id="1543965"/>
    <lineage>
        <taxon>Bacteria</taxon>
        <taxon>Bacillati</taxon>
        <taxon>Bacillota</taxon>
        <taxon>Bacilli</taxon>
        <taxon>Bacillales</taxon>
        <taxon>Bacillaceae</taxon>
        <taxon>Psychrobacillus</taxon>
    </lineage>
</organism>
<dbReference type="Proteomes" id="UP000318937">
    <property type="component" value="Unassembled WGS sequence"/>
</dbReference>
<keyword evidence="2" id="KW-0812">Transmembrane</keyword>
<feature type="coiled-coil region" evidence="1">
    <location>
        <begin position="83"/>
        <end position="174"/>
    </location>
</feature>